<accession>A0A837D8N2</accession>
<dbReference type="Pfam" id="PF00930">
    <property type="entry name" value="DPPIV_N"/>
    <property type="match status" value="1"/>
</dbReference>
<protein>
    <submittedName>
        <fullName evidence="3">Peptidase S9</fullName>
    </submittedName>
</protein>
<dbReference type="EMBL" id="JRZE01000005">
    <property type="protein sequence ID" value="KHF43782.1"/>
    <property type="molecule type" value="Genomic_DNA"/>
</dbReference>
<evidence type="ECO:0000313" key="3">
    <source>
        <dbReference type="EMBL" id="KHF43782.1"/>
    </source>
</evidence>
<dbReference type="AlphaFoldDB" id="A0A837D8N2"/>
<gene>
    <name evidence="3" type="ORF">MINT15_25070</name>
</gene>
<comment type="caution">
    <text evidence="3">The sequence shown here is derived from an EMBL/GenBank/DDBJ whole genome shotgun (WGS) entry which is preliminary data.</text>
</comment>
<dbReference type="PANTHER" id="PTHR11731:SF193">
    <property type="entry name" value="DIPEPTIDYL PEPTIDASE 9"/>
    <property type="match status" value="1"/>
</dbReference>
<proteinExistence type="predicted"/>
<dbReference type="SUPFAM" id="SSF53474">
    <property type="entry name" value="alpha/beta-Hydrolases"/>
    <property type="match status" value="1"/>
</dbReference>
<dbReference type="GO" id="GO:0008239">
    <property type="term" value="F:dipeptidyl-peptidase activity"/>
    <property type="evidence" value="ECO:0007669"/>
    <property type="project" value="TreeGrafter"/>
</dbReference>
<name>A0A837D8N2_9PSEU</name>
<dbReference type="Gene3D" id="3.40.50.1820">
    <property type="entry name" value="alpha/beta hydrolase"/>
    <property type="match status" value="1"/>
</dbReference>
<dbReference type="Proteomes" id="UP000030848">
    <property type="component" value="Unassembled WGS sequence"/>
</dbReference>
<feature type="domain" description="Peptidase S9 prolyl oligopeptidase catalytic" evidence="1">
    <location>
        <begin position="508"/>
        <end position="709"/>
    </location>
</feature>
<dbReference type="GO" id="GO:0008236">
    <property type="term" value="F:serine-type peptidase activity"/>
    <property type="evidence" value="ECO:0007669"/>
    <property type="project" value="InterPro"/>
</dbReference>
<dbReference type="Gene3D" id="2.140.10.30">
    <property type="entry name" value="Dipeptidylpeptidase IV, N-terminal domain"/>
    <property type="match status" value="1"/>
</dbReference>
<feature type="domain" description="Dipeptidylpeptidase IV N-terminal" evidence="2">
    <location>
        <begin position="120"/>
        <end position="403"/>
    </location>
</feature>
<dbReference type="GO" id="GO:0006508">
    <property type="term" value="P:proteolysis"/>
    <property type="evidence" value="ECO:0007669"/>
    <property type="project" value="InterPro"/>
</dbReference>
<dbReference type="InterPro" id="IPR050278">
    <property type="entry name" value="Serine_Prot_S9B/DPPIV"/>
</dbReference>
<organism evidence="3 4">
    <name type="scientific">Saccharomonospora viridis</name>
    <dbReference type="NCBI Taxonomy" id="1852"/>
    <lineage>
        <taxon>Bacteria</taxon>
        <taxon>Bacillati</taxon>
        <taxon>Actinomycetota</taxon>
        <taxon>Actinomycetes</taxon>
        <taxon>Pseudonocardiales</taxon>
        <taxon>Pseudonocardiaceae</taxon>
        <taxon>Saccharomonospora</taxon>
    </lineage>
</organism>
<evidence type="ECO:0000259" key="2">
    <source>
        <dbReference type="Pfam" id="PF00930"/>
    </source>
</evidence>
<dbReference type="OMA" id="VTHMTPQ"/>
<sequence length="711" mass="77995">MAREGARLRQYLSVTDDLSFLRRQARTQRFTLGTPKNFHVSPDGSRVLFQRSRTATDRRNNLYLLDMRTGEESVVVDAAALLPGEEELPPEERARRERVREASGGVVGYATDAAFRVVAFSLSGKLYTVDLDSRDVRLLVDAAVVDPRPDPTGTHVAYVSDRRLRVVELASGADRALTPDEGADITWGLAEFIAAEELNRTRGYWWSPDGKTLLVQRTDHTGVPTWTIADPAHPDTPATTVAYPAAGTRNASVSLSFLGLDGSRVDVQRGDWEYLVAAHWSAAGPPLIAVQPRDQRRLEIYALDPRSGSARLLCHEEDERWVEVVTGVPAWTAEGRLVHVGVRDDTYRVLVDGEPVTPVGLQVRSVLHVGEELLFSASEDDPTQIHVYRTSVGEAQRLSEVDGVHIGAGNADTTVLSTWSLDYSGPRVSVLREGKPVAEIASYPMDPGLAPKPVWLTVGERELRAALVLPTGRDVDSAPVDGPLPVLLDPYGGPHAQRVLQSRNSFLTSQWLADQGFAVLVVDGRGTPGRGPAWEKEVHHALADVTLTDQVDALHAVAERYPHLLDLDRVAIRGWSYGGYLSALAVLRRPDVFHAALAGAPVTDWSLYDTAYTERYLGHPDDNPGVYERNSLIADAPSLRRPLLLMHGLGDDNVFVAHSLRLSAALLAAGRDHTFLPLVGVTHMTPQSEEVAENLMLMQVRWLKQQLGMEA</sequence>
<dbReference type="RefSeq" id="WP_015786704.1">
    <property type="nucleotide sequence ID" value="NZ_CALJZO010000053.1"/>
</dbReference>
<dbReference type="SUPFAM" id="SSF82171">
    <property type="entry name" value="DPP6 N-terminal domain-like"/>
    <property type="match status" value="1"/>
</dbReference>
<evidence type="ECO:0000313" key="4">
    <source>
        <dbReference type="Proteomes" id="UP000030848"/>
    </source>
</evidence>
<dbReference type="InterPro" id="IPR001375">
    <property type="entry name" value="Peptidase_S9_cat"/>
</dbReference>
<reference evidence="3 4" key="1">
    <citation type="submission" date="2014-10" db="EMBL/GenBank/DDBJ databases">
        <title>Genome sequence of Micropolyspora internatus JCM3315.</title>
        <authorList>
            <person name="Shin S.-K."/>
            <person name="Yi H."/>
        </authorList>
    </citation>
    <scope>NUCLEOTIDE SEQUENCE [LARGE SCALE GENOMIC DNA]</scope>
    <source>
        <strain evidence="3 4">JCM 3315</strain>
    </source>
</reference>
<dbReference type="Pfam" id="PF00326">
    <property type="entry name" value="Peptidase_S9"/>
    <property type="match status" value="1"/>
</dbReference>
<evidence type="ECO:0000259" key="1">
    <source>
        <dbReference type="Pfam" id="PF00326"/>
    </source>
</evidence>
<dbReference type="InterPro" id="IPR002469">
    <property type="entry name" value="Peptidase_S9B_N"/>
</dbReference>
<dbReference type="PANTHER" id="PTHR11731">
    <property type="entry name" value="PROTEASE FAMILY S9B,C DIPEPTIDYL-PEPTIDASE IV-RELATED"/>
    <property type="match status" value="1"/>
</dbReference>
<dbReference type="InterPro" id="IPR029058">
    <property type="entry name" value="AB_hydrolase_fold"/>
</dbReference>